<dbReference type="EMBL" id="JALJOU010000097">
    <property type="protein sequence ID" value="KAK9821737.1"/>
    <property type="molecule type" value="Genomic_DNA"/>
</dbReference>
<dbReference type="Proteomes" id="UP001445335">
    <property type="component" value="Unassembled WGS sequence"/>
</dbReference>
<dbReference type="Gene3D" id="2.60.120.620">
    <property type="entry name" value="q2cbj1_9rhob like domain"/>
    <property type="match status" value="1"/>
</dbReference>
<dbReference type="AlphaFoldDB" id="A0AAW1QJX6"/>
<evidence type="ECO:0000313" key="1">
    <source>
        <dbReference type="EMBL" id="KAK9821737.1"/>
    </source>
</evidence>
<sequence>MPASAGDSYAAGPMLYDGHSSTYYSNTCRPDQELVRVVRNHLPADMFAAMKGTLLLQLNARAAQMPRDQQSCLFCVHVVFNVNGVRQLRDHPALGYLYTYFERVRHRDMNAWDISVTMVHGSSNAEAFRPHYDRTLTDHMLTTANVGGLKVVRRWEYGLLSDTSSVTYVQVPPDIKGGAFRFWDPREHDWSIIHRARVPPPTREIATEENMMVEFRGDAMHGLASFTTATGLPRISLVAKQYKLSPGDYAFAPTFLVV</sequence>
<name>A0AAW1QJX6_9CHLO</name>
<protein>
    <submittedName>
        <fullName evidence="1">Uncharacterized protein</fullName>
    </submittedName>
</protein>
<accession>A0AAW1QJX6</accession>
<reference evidence="1 2" key="1">
    <citation type="journal article" date="2024" name="Nat. Commun.">
        <title>Phylogenomics reveals the evolutionary origins of lichenization in chlorophyte algae.</title>
        <authorList>
            <person name="Puginier C."/>
            <person name="Libourel C."/>
            <person name="Otte J."/>
            <person name="Skaloud P."/>
            <person name="Haon M."/>
            <person name="Grisel S."/>
            <person name="Petersen M."/>
            <person name="Berrin J.G."/>
            <person name="Delaux P.M."/>
            <person name="Dal Grande F."/>
            <person name="Keller J."/>
        </authorList>
    </citation>
    <scope>NUCLEOTIDE SEQUENCE [LARGE SCALE GENOMIC DNA]</scope>
    <source>
        <strain evidence="1 2">SAG 245.80</strain>
    </source>
</reference>
<gene>
    <name evidence="1" type="ORF">WJX81_000585</name>
</gene>
<keyword evidence="2" id="KW-1185">Reference proteome</keyword>
<proteinExistence type="predicted"/>
<organism evidence="1 2">
    <name type="scientific">Elliptochloris bilobata</name>
    <dbReference type="NCBI Taxonomy" id="381761"/>
    <lineage>
        <taxon>Eukaryota</taxon>
        <taxon>Viridiplantae</taxon>
        <taxon>Chlorophyta</taxon>
        <taxon>core chlorophytes</taxon>
        <taxon>Trebouxiophyceae</taxon>
        <taxon>Trebouxiophyceae incertae sedis</taxon>
        <taxon>Elliptochloris clade</taxon>
        <taxon>Elliptochloris</taxon>
    </lineage>
</organism>
<evidence type="ECO:0000313" key="2">
    <source>
        <dbReference type="Proteomes" id="UP001445335"/>
    </source>
</evidence>
<comment type="caution">
    <text evidence="1">The sequence shown here is derived from an EMBL/GenBank/DDBJ whole genome shotgun (WGS) entry which is preliminary data.</text>
</comment>